<feature type="chain" id="PRO_5015411386" evidence="1">
    <location>
        <begin position="22"/>
        <end position="104"/>
    </location>
</feature>
<accession>A0A2S1L8K2</accession>
<organism evidence="2 3">
    <name type="scientific">Flavobacterium faecale</name>
    <dbReference type="NCBI Taxonomy" id="1355330"/>
    <lineage>
        <taxon>Bacteria</taxon>
        <taxon>Pseudomonadati</taxon>
        <taxon>Bacteroidota</taxon>
        <taxon>Flavobacteriia</taxon>
        <taxon>Flavobacteriales</taxon>
        <taxon>Flavobacteriaceae</taxon>
        <taxon>Flavobacterium</taxon>
    </lineage>
</organism>
<dbReference type="Proteomes" id="UP000244527">
    <property type="component" value="Chromosome"/>
</dbReference>
<evidence type="ECO:0000313" key="3">
    <source>
        <dbReference type="Proteomes" id="UP000244527"/>
    </source>
</evidence>
<dbReference type="Pfam" id="PF20365">
    <property type="entry name" value="DUF6660"/>
    <property type="match status" value="1"/>
</dbReference>
<gene>
    <name evidence="2" type="ORF">FFWV33_00365</name>
</gene>
<evidence type="ECO:0000313" key="2">
    <source>
        <dbReference type="EMBL" id="AWG20080.1"/>
    </source>
</evidence>
<proteinExistence type="predicted"/>
<dbReference type="InterPro" id="IPR046601">
    <property type="entry name" value="DUF6660"/>
</dbReference>
<dbReference type="OrthoDB" id="671991at2"/>
<dbReference type="KEGG" id="ffa:FFWV33_00365"/>
<dbReference type="RefSeq" id="WP_108739049.1">
    <property type="nucleotide sequence ID" value="NZ_CP020918.1"/>
</dbReference>
<sequence>MKIIALLLAFFILALSSQGCCDDDNCEKEGLLTHTEQKQHKDNCDNSCSPFFSCGTCVGFTFPNPTFYLLEQQFTLIETNLVSTFIPQLRSQFNAAIWQPPKIS</sequence>
<protein>
    <submittedName>
        <fullName evidence="2">Uncharacterized protein</fullName>
    </submittedName>
</protein>
<feature type="signal peptide" evidence="1">
    <location>
        <begin position="1"/>
        <end position="21"/>
    </location>
</feature>
<reference evidence="2 3" key="1">
    <citation type="submission" date="2017-04" db="EMBL/GenBank/DDBJ databases">
        <title>Compelte genome sequence of WV33.</title>
        <authorList>
            <person name="Lee P.C."/>
        </authorList>
    </citation>
    <scope>NUCLEOTIDE SEQUENCE [LARGE SCALE GENOMIC DNA]</scope>
    <source>
        <strain evidence="2 3">WV33</strain>
    </source>
</reference>
<name>A0A2S1L8K2_9FLAO</name>
<keyword evidence="3" id="KW-1185">Reference proteome</keyword>
<dbReference type="EMBL" id="CP020918">
    <property type="protein sequence ID" value="AWG20080.1"/>
    <property type="molecule type" value="Genomic_DNA"/>
</dbReference>
<keyword evidence="1" id="KW-0732">Signal</keyword>
<dbReference type="AlphaFoldDB" id="A0A2S1L8K2"/>
<dbReference type="PROSITE" id="PS51257">
    <property type="entry name" value="PROKAR_LIPOPROTEIN"/>
    <property type="match status" value="1"/>
</dbReference>
<evidence type="ECO:0000256" key="1">
    <source>
        <dbReference type="SAM" id="SignalP"/>
    </source>
</evidence>